<dbReference type="InterPro" id="IPR002347">
    <property type="entry name" value="SDR_fam"/>
</dbReference>
<evidence type="ECO:0000313" key="4">
    <source>
        <dbReference type="EMBL" id="MFD0932632.1"/>
    </source>
</evidence>
<accession>A0ABW3GRE8</accession>
<proteinExistence type="inferred from homology"/>
<dbReference type="PANTHER" id="PTHR44196:SF1">
    <property type="entry name" value="DEHYDROGENASE_REDUCTASE SDR FAMILY MEMBER 7B"/>
    <property type="match status" value="1"/>
</dbReference>
<dbReference type="EC" id="1.-.-.-" evidence="4"/>
<reference evidence="5" key="1">
    <citation type="journal article" date="2019" name="Int. J. Syst. Evol. Microbiol.">
        <title>The Global Catalogue of Microorganisms (GCM) 10K type strain sequencing project: providing services to taxonomists for standard genome sequencing and annotation.</title>
        <authorList>
            <consortium name="The Broad Institute Genomics Platform"/>
            <consortium name="The Broad Institute Genome Sequencing Center for Infectious Disease"/>
            <person name="Wu L."/>
            <person name="Ma J."/>
        </authorList>
    </citation>
    <scope>NUCLEOTIDE SEQUENCE [LARGE SCALE GENOMIC DNA]</scope>
    <source>
        <strain evidence="5">CCUG 56752</strain>
    </source>
</reference>
<dbReference type="Gene3D" id="3.40.50.720">
    <property type="entry name" value="NAD(P)-binding Rossmann-like Domain"/>
    <property type="match status" value="1"/>
</dbReference>
<evidence type="ECO:0000313" key="5">
    <source>
        <dbReference type="Proteomes" id="UP001597049"/>
    </source>
</evidence>
<comment type="similarity">
    <text evidence="1 3">Belongs to the short-chain dehydrogenases/reductases (SDR) family.</text>
</comment>
<dbReference type="PRINTS" id="PR00080">
    <property type="entry name" value="SDRFAMILY"/>
</dbReference>
<name>A0ABW3GRE8_9FLAO</name>
<dbReference type="Proteomes" id="UP001597049">
    <property type="component" value="Unassembled WGS sequence"/>
</dbReference>
<evidence type="ECO:0000256" key="3">
    <source>
        <dbReference type="RuleBase" id="RU000363"/>
    </source>
</evidence>
<dbReference type="GO" id="GO:0016491">
    <property type="term" value="F:oxidoreductase activity"/>
    <property type="evidence" value="ECO:0007669"/>
    <property type="project" value="UniProtKB-KW"/>
</dbReference>
<dbReference type="InterPro" id="IPR020904">
    <property type="entry name" value="Sc_DH/Rdtase_CS"/>
</dbReference>
<protein>
    <submittedName>
        <fullName evidence="4">SDR family NAD(P)-dependent oxidoreductase</fullName>
        <ecNumber evidence="4">1.-.-.-</ecNumber>
    </submittedName>
</protein>
<dbReference type="PANTHER" id="PTHR44196">
    <property type="entry name" value="DEHYDROGENASE/REDUCTASE SDR FAMILY MEMBER 7B"/>
    <property type="match status" value="1"/>
</dbReference>
<evidence type="ECO:0000256" key="1">
    <source>
        <dbReference type="ARBA" id="ARBA00006484"/>
    </source>
</evidence>
<keyword evidence="5" id="KW-1185">Reference proteome</keyword>
<gene>
    <name evidence="4" type="ORF">ACFQ0R_08515</name>
</gene>
<dbReference type="RefSeq" id="WP_379657949.1">
    <property type="nucleotide sequence ID" value="NZ_JBHTIV010000009.1"/>
</dbReference>
<evidence type="ECO:0000256" key="2">
    <source>
        <dbReference type="ARBA" id="ARBA00023002"/>
    </source>
</evidence>
<sequence length="262" mass="28952">MNLKHKKALITGGSAGIGKALIKELIAHGVQDFAVIGRSQDKLNALKEEFKNINFILVAGDVSKLADINRLIDEVGSRWDCVDLLINNAGVVSADALQEMPDEDIINQININLTGLILLTKKTLPLLMKSEEAGLINISSGLGYIAKPFYSVYAATKAGVRHFSEAMRRELIFKNIHVMTVYPTATDTGMMTTAKVDKMDSPELVAKKSVDGLLNKEINVILGGDQRLKDIDTNFNHPLQIDKSVKENYDAYKERTEKHRAM</sequence>
<keyword evidence="2 4" id="KW-0560">Oxidoreductase</keyword>
<dbReference type="Pfam" id="PF00106">
    <property type="entry name" value="adh_short"/>
    <property type="match status" value="1"/>
</dbReference>
<dbReference type="SUPFAM" id="SSF51735">
    <property type="entry name" value="NAD(P)-binding Rossmann-fold domains"/>
    <property type="match status" value="1"/>
</dbReference>
<dbReference type="CDD" id="cd05233">
    <property type="entry name" value="SDR_c"/>
    <property type="match status" value="1"/>
</dbReference>
<dbReference type="EMBL" id="JBHTIV010000009">
    <property type="protein sequence ID" value="MFD0932632.1"/>
    <property type="molecule type" value="Genomic_DNA"/>
</dbReference>
<dbReference type="PROSITE" id="PS00061">
    <property type="entry name" value="ADH_SHORT"/>
    <property type="match status" value="1"/>
</dbReference>
<organism evidence="4 5">
    <name type="scientific">Psychroflexus salinarum</name>
    <dbReference type="NCBI Taxonomy" id="546024"/>
    <lineage>
        <taxon>Bacteria</taxon>
        <taxon>Pseudomonadati</taxon>
        <taxon>Bacteroidota</taxon>
        <taxon>Flavobacteriia</taxon>
        <taxon>Flavobacteriales</taxon>
        <taxon>Flavobacteriaceae</taxon>
        <taxon>Psychroflexus</taxon>
    </lineage>
</organism>
<comment type="caution">
    <text evidence="4">The sequence shown here is derived from an EMBL/GenBank/DDBJ whole genome shotgun (WGS) entry which is preliminary data.</text>
</comment>
<dbReference type="InterPro" id="IPR036291">
    <property type="entry name" value="NAD(P)-bd_dom_sf"/>
</dbReference>
<dbReference type="PRINTS" id="PR00081">
    <property type="entry name" value="GDHRDH"/>
</dbReference>